<evidence type="ECO:0000313" key="5">
    <source>
        <dbReference type="Proteomes" id="UP000243650"/>
    </source>
</evidence>
<dbReference type="PROSITE" id="PS51272">
    <property type="entry name" value="SLH"/>
    <property type="match status" value="2"/>
</dbReference>
<organism evidence="4 5">
    <name type="scientific">Alkalicoccus urumqiensis</name>
    <name type="common">Bacillus urumqiensis</name>
    <dbReference type="NCBI Taxonomy" id="1548213"/>
    <lineage>
        <taxon>Bacteria</taxon>
        <taxon>Bacillati</taxon>
        <taxon>Bacillota</taxon>
        <taxon>Bacilli</taxon>
        <taxon>Bacillales</taxon>
        <taxon>Bacillaceae</taxon>
        <taxon>Alkalicoccus</taxon>
    </lineage>
</organism>
<feature type="signal peptide" evidence="2">
    <location>
        <begin position="1"/>
        <end position="21"/>
    </location>
</feature>
<dbReference type="CDD" id="cd05379">
    <property type="entry name" value="CAP_bacterial"/>
    <property type="match status" value="1"/>
</dbReference>
<proteinExistence type="predicted"/>
<dbReference type="AlphaFoldDB" id="A0A2P6ML97"/>
<dbReference type="OrthoDB" id="9783944at2"/>
<name>A0A2P6ML97_ALKUR</name>
<protein>
    <recommendedName>
        <fullName evidence="3">SLH domain-containing protein</fullName>
    </recommendedName>
</protein>
<dbReference type="Pfam" id="PF00188">
    <property type="entry name" value="CAP"/>
    <property type="match status" value="1"/>
</dbReference>
<sequence>MKLLLTILAAGIVLFPAGVQASSFSDADGHWASSAVETWSSEGVITGYPDGTFQPEREVSRSESAYIFGRYLGTGGEITTTHRFEDVDTSRNDAPFVYGLVEEGIFAADTRFRPDDELTRAEMAKILVEGLDIQSSSSSSFTDVPDSHWASDYISILASEGIAAGTEAGRFSPDEPVTRAQTAVFLDRAVNGTAIGGETPLYNAEVEAVIEGTNAEREAAGLEPLGRDRAVEATAMKKAEDFHVNNYFAHESPEYGSPFDMLQADGIEYQSAGENIARGYQDPQTAVDAWMNSTGHRENILKSDYTHIGVGYYEENGERYYVQMFIQK</sequence>
<dbReference type="InterPro" id="IPR001119">
    <property type="entry name" value="SLH_dom"/>
</dbReference>
<dbReference type="RefSeq" id="WP_105957438.1">
    <property type="nucleotide sequence ID" value="NZ_PVNS01000001.1"/>
</dbReference>
<dbReference type="InterPro" id="IPR014044">
    <property type="entry name" value="CAP_dom"/>
</dbReference>
<evidence type="ECO:0000256" key="2">
    <source>
        <dbReference type="SAM" id="SignalP"/>
    </source>
</evidence>
<accession>A0A2P6ML97</accession>
<dbReference type="Proteomes" id="UP000243650">
    <property type="component" value="Unassembled WGS sequence"/>
</dbReference>
<feature type="chain" id="PRO_5015167197" description="SLH domain-containing protein" evidence="2">
    <location>
        <begin position="22"/>
        <end position="328"/>
    </location>
</feature>
<feature type="domain" description="SLH" evidence="3">
    <location>
        <begin position="137"/>
        <end position="200"/>
    </location>
</feature>
<evidence type="ECO:0000313" key="4">
    <source>
        <dbReference type="EMBL" id="PRO67052.1"/>
    </source>
</evidence>
<dbReference type="Gene3D" id="3.40.33.10">
    <property type="entry name" value="CAP"/>
    <property type="match status" value="1"/>
</dbReference>
<evidence type="ECO:0000256" key="1">
    <source>
        <dbReference type="ARBA" id="ARBA00022729"/>
    </source>
</evidence>
<comment type="caution">
    <text evidence="4">The sequence shown here is derived from an EMBL/GenBank/DDBJ whole genome shotgun (WGS) entry which is preliminary data.</text>
</comment>
<dbReference type="EMBL" id="PVNS01000001">
    <property type="protein sequence ID" value="PRO67052.1"/>
    <property type="molecule type" value="Genomic_DNA"/>
</dbReference>
<keyword evidence="5" id="KW-1185">Reference proteome</keyword>
<gene>
    <name evidence="4" type="ORF">C6I21_00350</name>
</gene>
<dbReference type="PANTHER" id="PTHR31157">
    <property type="entry name" value="SCP DOMAIN-CONTAINING PROTEIN"/>
    <property type="match status" value="1"/>
</dbReference>
<evidence type="ECO:0000259" key="3">
    <source>
        <dbReference type="PROSITE" id="PS51272"/>
    </source>
</evidence>
<dbReference type="InterPro" id="IPR035940">
    <property type="entry name" value="CAP_sf"/>
</dbReference>
<dbReference type="PANTHER" id="PTHR31157:SF1">
    <property type="entry name" value="SCP DOMAIN-CONTAINING PROTEIN"/>
    <property type="match status" value="1"/>
</dbReference>
<keyword evidence="1 2" id="KW-0732">Signal</keyword>
<feature type="domain" description="SLH" evidence="3">
    <location>
        <begin position="19"/>
        <end position="82"/>
    </location>
</feature>
<dbReference type="Pfam" id="PF00395">
    <property type="entry name" value="SLH"/>
    <property type="match status" value="3"/>
</dbReference>
<dbReference type="SUPFAM" id="SSF55797">
    <property type="entry name" value="PR-1-like"/>
    <property type="match status" value="1"/>
</dbReference>
<reference evidence="4 5" key="1">
    <citation type="submission" date="2018-03" db="EMBL/GenBank/DDBJ databases">
        <title>Bacillus urumqiensis sp. nov., a moderately haloalkaliphilic bacterium isolated from a salt lake.</title>
        <authorList>
            <person name="Zhao B."/>
            <person name="Liao Z."/>
        </authorList>
    </citation>
    <scope>NUCLEOTIDE SEQUENCE [LARGE SCALE GENOMIC DNA]</scope>
    <source>
        <strain evidence="4 5">BZ-SZ-XJ18</strain>
    </source>
</reference>